<dbReference type="InterPro" id="IPR041472">
    <property type="entry name" value="BL00235/CARNS1_N"/>
</dbReference>
<dbReference type="Gene3D" id="3.40.50.20">
    <property type="match status" value="1"/>
</dbReference>
<dbReference type="PANTHER" id="PTHR43585:SF2">
    <property type="entry name" value="ATP-GRASP ENZYME FSQD"/>
    <property type="match status" value="1"/>
</dbReference>
<dbReference type="Gene3D" id="3.30.1490.20">
    <property type="entry name" value="ATP-grasp fold, A domain"/>
    <property type="match status" value="1"/>
</dbReference>
<dbReference type="PROSITE" id="PS50975">
    <property type="entry name" value="ATP_GRASP"/>
    <property type="match status" value="1"/>
</dbReference>
<accession>A0AAX6MEI6</accession>
<feature type="domain" description="ATP-grasp" evidence="5">
    <location>
        <begin position="302"/>
        <end position="534"/>
    </location>
</feature>
<dbReference type="InterPro" id="IPR011761">
    <property type="entry name" value="ATP-grasp"/>
</dbReference>
<dbReference type="PANTHER" id="PTHR43585">
    <property type="entry name" value="FUMIPYRROLE BIOSYNTHESIS PROTEIN C"/>
    <property type="match status" value="1"/>
</dbReference>
<evidence type="ECO:0000256" key="1">
    <source>
        <dbReference type="ARBA" id="ARBA00022598"/>
    </source>
</evidence>
<protein>
    <recommendedName>
        <fullName evidence="5">ATP-grasp domain-containing protein</fullName>
    </recommendedName>
</protein>
<organism evidence="6 7">
    <name type="scientific">Daldinia eschscholtzii</name>
    <dbReference type="NCBI Taxonomy" id="292717"/>
    <lineage>
        <taxon>Eukaryota</taxon>
        <taxon>Fungi</taxon>
        <taxon>Dikarya</taxon>
        <taxon>Ascomycota</taxon>
        <taxon>Pezizomycotina</taxon>
        <taxon>Sordariomycetes</taxon>
        <taxon>Xylariomycetidae</taxon>
        <taxon>Xylariales</taxon>
        <taxon>Hypoxylaceae</taxon>
        <taxon>Daldinia</taxon>
    </lineage>
</organism>
<gene>
    <name evidence="6" type="ORF">Daesc_007391</name>
</gene>
<dbReference type="GO" id="GO:0046872">
    <property type="term" value="F:metal ion binding"/>
    <property type="evidence" value="ECO:0007669"/>
    <property type="project" value="InterPro"/>
</dbReference>
<keyword evidence="7" id="KW-1185">Reference proteome</keyword>
<dbReference type="Pfam" id="PF13535">
    <property type="entry name" value="ATP-grasp_4"/>
    <property type="match status" value="1"/>
</dbReference>
<evidence type="ECO:0000256" key="4">
    <source>
        <dbReference type="PROSITE-ProRule" id="PRU00409"/>
    </source>
</evidence>
<reference evidence="6 7" key="1">
    <citation type="journal article" date="2024" name="Front Chem Biol">
        <title>Unveiling the potential of Daldinia eschscholtzii MFLUCC 19-0629 through bioactivity and bioinformatics studies for enhanced sustainable agriculture production.</title>
        <authorList>
            <person name="Brooks S."/>
            <person name="Weaver J.A."/>
            <person name="Klomchit A."/>
            <person name="Alharthi S.A."/>
            <person name="Onlamun T."/>
            <person name="Nurani R."/>
            <person name="Vong T.K."/>
            <person name="Alberti F."/>
            <person name="Greco C."/>
        </authorList>
    </citation>
    <scope>NUCLEOTIDE SEQUENCE [LARGE SCALE GENOMIC DNA]</scope>
    <source>
        <strain evidence="6">MFLUCC 19-0629</strain>
    </source>
</reference>
<keyword evidence="1" id="KW-0436">Ligase</keyword>
<dbReference type="EMBL" id="JBANMG010000007">
    <property type="protein sequence ID" value="KAK6950863.1"/>
    <property type="molecule type" value="Genomic_DNA"/>
</dbReference>
<keyword evidence="2 4" id="KW-0547">Nucleotide-binding</keyword>
<sequence length="645" mass="71230">MAEREVTIFWGDHGKFFTRDSKTINIPRGNDIWIQSGNNEIELASAESFGSHNAFQFLVACLQATKPSKRRLARLIIPIQKGTVTRSDIIPLRLKDAFSVEQAVSFLAPLQRLSGDAPNLESISIPELFHSSAGGILLQEPSSGADTDSGAPVIPLEFEADFENKMSLPWVLPGPTTRKRLVLVGVSYRAPTHGSWTVYACEAARVLGIDLVVIDKPGCWIERSEYSQLLTLAFKWYEAFLPAGPWWKNPPGHDMADRIVETVNSYGKDVDGIVTFIDSFQATVSRAAEKLGLSHQPAESYEIATDKYQVGIAEGRNPFYGSTAKEALDFVVAENLSYPLIIKPRLGLNSEGIVRVNNAAEIQAGVEMIQKTFFKSFTMEKYCDGPEVDVNMILLDGEILFCEICDDFPKPGDQSDITVPASQRSFLETYLVHPSALPPQELEMLQSSIGATLRRIGISSGVLHVEARVERSSVEYRSDGGHLDLRPIENVTAPAPPTPWILEINPRPPGSTASRIVESVYGIDYFGVALSLAVQDKDRARALSLPFQNGAQYTGVLVFIGADFDETCEGIFDSDDICKELLGRRPDLAKNINRYGCLVKRGQKVPHPSSGANTFIAYFNVFSKSRKEALEVAAEVRKEVRYSFR</sequence>
<evidence type="ECO:0000313" key="6">
    <source>
        <dbReference type="EMBL" id="KAK6950863.1"/>
    </source>
</evidence>
<evidence type="ECO:0000259" key="5">
    <source>
        <dbReference type="PROSITE" id="PS50975"/>
    </source>
</evidence>
<evidence type="ECO:0000256" key="2">
    <source>
        <dbReference type="ARBA" id="ARBA00022741"/>
    </source>
</evidence>
<keyword evidence="3 4" id="KW-0067">ATP-binding</keyword>
<dbReference type="SUPFAM" id="SSF56059">
    <property type="entry name" value="Glutathione synthetase ATP-binding domain-like"/>
    <property type="match status" value="1"/>
</dbReference>
<dbReference type="Gene3D" id="3.30.470.20">
    <property type="entry name" value="ATP-grasp fold, B domain"/>
    <property type="match status" value="1"/>
</dbReference>
<dbReference type="Pfam" id="PF18130">
    <property type="entry name" value="ATPgrasp_N"/>
    <property type="match status" value="1"/>
</dbReference>
<evidence type="ECO:0000313" key="7">
    <source>
        <dbReference type="Proteomes" id="UP001369815"/>
    </source>
</evidence>
<evidence type="ECO:0000256" key="3">
    <source>
        <dbReference type="ARBA" id="ARBA00022840"/>
    </source>
</evidence>
<dbReference type="InterPro" id="IPR052032">
    <property type="entry name" value="ATP-dep_AA_Ligase"/>
</dbReference>
<comment type="caution">
    <text evidence="6">The sequence shown here is derived from an EMBL/GenBank/DDBJ whole genome shotgun (WGS) entry which is preliminary data.</text>
</comment>
<dbReference type="GO" id="GO:0016874">
    <property type="term" value="F:ligase activity"/>
    <property type="evidence" value="ECO:0007669"/>
    <property type="project" value="UniProtKB-KW"/>
</dbReference>
<dbReference type="AlphaFoldDB" id="A0AAX6MEI6"/>
<dbReference type="Proteomes" id="UP001369815">
    <property type="component" value="Unassembled WGS sequence"/>
</dbReference>
<dbReference type="GO" id="GO:0005524">
    <property type="term" value="F:ATP binding"/>
    <property type="evidence" value="ECO:0007669"/>
    <property type="project" value="UniProtKB-UniRule"/>
</dbReference>
<name>A0AAX6MEI6_9PEZI</name>
<proteinExistence type="predicted"/>
<dbReference type="InterPro" id="IPR013815">
    <property type="entry name" value="ATP_grasp_subdomain_1"/>
</dbReference>